<dbReference type="AlphaFoldDB" id="A0A1Z5JXH9"/>
<keyword evidence="4" id="KW-1185">Reference proteome</keyword>
<sequence length="157" mass="17090">MVRMMTSPLLTVAATTTLFAQSASSFVPAATMSQHRHFFFFSTSSSDSYATPDEIQTLLQNEKTVILDVRRADEIQASGYLQTAKQQWVTIPCTPTDATLLQMTASNLLRDKSAPILVHCAAGKRAAMAKHVLEELGYTNVVNAGGFAALESFVEKN</sequence>
<dbReference type="InParanoid" id="A0A1Z5JXH9"/>
<gene>
    <name evidence="3" type="ORF">FisN_26Hh015</name>
</gene>
<evidence type="ECO:0000256" key="1">
    <source>
        <dbReference type="SAM" id="SignalP"/>
    </source>
</evidence>
<dbReference type="SUPFAM" id="SSF52821">
    <property type="entry name" value="Rhodanese/Cell cycle control phosphatase"/>
    <property type="match status" value="1"/>
</dbReference>
<dbReference type="GO" id="GO:0004792">
    <property type="term" value="F:thiosulfate-cyanide sulfurtransferase activity"/>
    <property type="evidence" value="ECO:0007669"/>
    <property type="project" value="TreeGrafter"/>
</dbReference>
<protein>
    <recommendedName>
        <fullName evidence="2">Rhodanese domain-containing protein</fullName>
    </recommendedName>
</protein>
<feature type="chain" id="PRO_5012419085" description="Rhodanese domain-containing protein" evidence="1">
    <location>
        <begin position="26"/>
        <end position="157"/>
    </location>
</feature>
<organism evidence="3 4">
    <name type="scientific">Fistulifera solaris</name>
    <name type="common">Oleaginous diatom</name>
    <dbReference type="NCBI Taxonomy" id="1519565"/>
    <lineage>
        <taxon>Eukaryota</taxon>
        <taxon>Sar</taxon>
        <taxon>Stramenopiles</taxon>
        <taxon>Ochrophyta</taxon>
        <taxon>Bacillariophyta</taxon>
        <taxon>Bacillariophyceae</taxon>
        <taxon>Bacillariophycidae</taxon>
        <taxon>Naviculales</taxon>
        <taxon>Naviculaceae</taxon>
        <taxon>Fistulifera</taxon>
    </lineage>
</organism>
<name>A0A1Z5JXH9_FISSO</name>
<dbReference type="EMBL" id="BDSP01000132">
    <property type="protein sequence ID" value="GAX18725.1"/>
    <property type="molecule type" value="Genomic_DNA"/>
</dbReference>
<evidence type="ECO:0000259" key="2">
    <source>
        <dbReference type="PROSITE" id="PS50206"/>
    </source>
</evidence>
<evidence type="ECO:0000313" key="4">
    <source>
        <dbReference type="Proteomes" id="UP000198406"/>
    </source>
</evidence>
<dbReference type="Proteomes" id="UP000198406">
    <property type="component" value="Unassembled WGS sequence"/>
</dbReference>
<dbReference type="Gene3D" id="3.40.250.10">
    <property type="entry name" value="Rhodanese-like domain"/>
    <property type="match status" value="1"/>
</dbReference>
<dbReference type="Pfam" id="PF00581">
    <property type="entry name" value="Rhodanese"/>
    <property type="match status" value="1"/>
</dbReference>
<comment type="caution">
    <text evidence="3">The sequence shown here is derived from an EMBL/GenBank/DDBJ whole genome shotgun (WGS) entry which is preliminary data.</text>
</comment>
<dbReference type="InterPro" id="IPR036873">
    <property type="entry name" value="Rhodanese-like_dom_sf"/>
</dbReference>
<dbReference type="SMART" id="SM00450">
    <property type="entry name" value="RHOD"/>
    <property type="match status" value="1"/>
</dbReference>
<feature type="domain" description="Rhodanese" evidence="2">
    <location>
        <begin position="60"/>
        <end position="155"/>
    </location>
</feature>
<evidence type="ECO:0000313" key="3">
    <source>
        <dbReference type="EMBL" id="GAX18725.1"/>
    </source>
</evidence>
<dbReference type="InterPro" id="IPR001763">
    <property type="entry name" value="Rhodanese-like_dom"/>
</dbReference>
<keyword evidence="1" id="KW-0732">Signal</keyword>
<accession>A0A1Z5JXH9</accession>
<dbReference type="OrthoDB" id="566238at2759"/>
<proteinExistence type="predicted"/>
<dbReference type="CDD" id="cd00158">
    <property type="entry name" value="RHOD"/>
    <property type="match status" value="1"/>
</dbReference>
<dbReference type="PROSITE" id="PS50206">
    <property type="entry name" value="RHODANESE_3"/>
    <property type="match status" value="1"/>
</dbReference>
<dbReference type="PANTHER" id="PTHR44086">
    <property type="entry name" value="THIOSULFATE SULFURTRANSFERASE RDL2, MITOCHONDRIAL-RELATED"/>
    <property type="match status" value="1"/>
</dbReference>
<feature type="signal peptide" evidence="1">
    <location>
        <begin position="1"/>
        <end position="25"/>
    </location>
</feature>
<reference evidence="3 4" key="1">
    <citation type="journal article" date="2015" name="Plant Cell">
        <title>Oil accumulation by the oleaginous diatom Fistulifera solaris as revealed by the genome and transcriptome.</title>
        <authorList>
            <person name="Tanaka T."/>
            <person name="Maeda Y."/>
            <person name="Veluchamy A."/>
            <person name="Tanaka M."/>
            <person name="Abida H."/>
            <person name="Marechal E."/>
            <person name="Bowler C."/>
            <person name="Muto M."/>
            <person name="Sunaga Y."/>
            <person name="Tanaka M."/>
            <person name="Yoshino T."/>
            <person name="Taniguchi T."/>
            <person name="Fukuda Y."/>
            <person name="Nemoto M."/>
            <person name="Matsumoto M."/>
            <person name="Wong P.S."/>
            <person name="Aburatani S."/>
            <person name="Fujibuchi W."/>
        </authorList>
    </citation>
    <scope>NUCLEOTIDE SEQUENCE [LARGE SCALE GENOMIC DNA]</scope>
    <source>
        <strain evidence="3 4">JPCC DA0580</strain>
    </source>
</reference>
<dbReference type="PANTHER" id="PTHR44086:SF10">
    <property type="entry name" value="THIOSULFATE SULFURTRANSFERASE_RHODANESE-LIKE DOMAIN-CONTAINING PROTEIN 3"/>
    <property type="match status" value="1"/>
</dbReference>